<reference evidence="2" key="1">
    <citation type="submission" date="2020-02" db="EMBL/GenBank/DDBJ databases">
        <authorList>
            <person name="Palmer J.M."/>
        </authorList>
    </citation>
    <scope>NUCLEOTIDE SEQUENCE</scope>
    <source>
        <strain evidence="2">EPUS1.4</strain>
        <tissue evidence="2">Thallus</tissue>
    </source>
</reference>
<gene>
    <name evidence="2" type="ORF">GJ744_007972</name>
</gene>
<keyword evidence="3" id="KW-1185">Reference proteome</keyword>
<dbReference type="PANTHER" id="PTHR24148:SF64">
    <property type="entry name" value="HETEROKARYON INCOMPATIBILITY DOMAIN-CONTAINING PROTEIN"/>
    <property type="match status" value="1"/>
</dbReference>
<evidence type="ECO:0000313" key="2">
    <source>
        <dbReference type="EMBL" id="KAF7502057.1"/>
    </source>
</evidence>
<organism evidence="2 3">
    <name type="scientific">Endocarpon pusillum</name>
    <dbReference type="NCBI Taxonomy" id="364733"/>
    <lineage>
        <taxon>Eukaryota</taxon>
        <taxon>Fungi</taxon>
        <taxon>Dikarya</taxon>
        <taxon>Ascomycota</taxon>
        <taxon>Pezizomycotina</taxon>
        <taxon>Eurotiomycetes</taxon>
        <taxon>Chaetothyriomycetidae</taxon>
        <taxon>Verrucariales</taxon>
        <taxon>Verrucariaceae</taxon>
        <taxon>Endocarpon</taxon>
    </lineage>
</organism>
<dbReference type="InterPro" id="IPR052895">
    <property type="entry name" value="HetReg/Transcr_Mod"/>
</dbReference>
<evidence type="ECO:0000313" key="3">
    <source>
        <dbReference type="Proteomes" id="UP000606974"/>
    </source>
</evidence>
<dbReference type="PANTHER" id="PTHR24148">
    <property type="entry name" value="ANKYRIN REPEAT DOMAIN-CONTAINING PROTEIN 39 HOMOLOG-RELATED"/>
    <property type="match status" value="1"/>
</dbReference>
<dbReference type="Proteomes" id="UP000606974">
    <property type="component" value="Unassembled WGS sequence"/>
</dbReference>
<comment type="caution">
    <text evidence="2">The sequence shown here is derived from an EMBL/GenBank/DDBJ whole genome shotgun (WGS) entry which is preliminary data.</text>
</comment>
<accession>A0A8H7A7G8</accession>
<dbReference type="InterPro" id="IPR010730">
    <property type="entry name" value="HET"/>
</dbReference>
<dbReference type="Pfam" id="PF06985">
    <property type="entry name" value="HET"/>
    <property type="match status" value="1"/>
</dbReference>
<dbReference type="AlphaFoldDB" id="A0A8H7A7G8"/>
<sequence length="573" mass="63751">MARYLPLRKTRHIRLLNLELSPSSEETLGTLTVKSLDDPELQTVYRYDALSYVWGVANSDHKVILNGWSCSVRKNLHSFFLCYRHDDSSPYIWIDALCIDQDSISERNSQVALIAEIYQRAQNVIVWLGPADPHSDIVMNVIESTLDQTRALTQLEEHTIMQVGDAIVELMSREYWSRTWIIQEFLLGKNLIISCGRRRLSGVAAEVAFSNLASLDRTKWLKGTRAVAGLGLLDQRAHRFRKSPLLDLIVRNRTSLCSIPHDKVFALLGLASDCTPTKSLQVDYAMPLKRLFSDVLAFCDVHGKDVFRYAYFLRHVLGINVLETSSPQLMLSGTSLAQSSPSGTKFHQAGKSIPQNALILNAHGFKTGKIVTSTQLLTDGRHLANRPETTFGQSNLEAAIQFLQREQLNQTETDPAGVGRPNLMTGPSRDDLCRLHTEAKLLQSVSDRSFPVSNVDSGPPLLTPPHFAVAEILFSGRVSKAFVAGITYGHCSKGDVVVQLPGFDIAFTMTANRPARITGRAIFANLGSSSPNADHITFEEFKYDFIQSPSDCRVPQGSVNLRLTTDELLELVR</sequence>
<feature type="domain" description="Heterokaryon incompatibility" evidence="1">
    <location>
        <begin position="47"/>
        <end position="184"/>
    </location>
</feature>
<evidence type="ECO:0000259" key="1">
    <source>
        <dbReference type="Pfam" id="PF06985"/>
    </source>
</evidence>
<proteinExistence type="predicted"/>
<name>A0A8H7A7G8_9EURO</name>
<protein>
    <recommendedName>
        <fullName evidence="1">Heterokaryon incompatibility domain-containing protein</fullName>
    </recommendedName>
</protein>
<dbReference type="OrthoDB" id="2157530at2759"/>
<dbReference type="EMBL" id="JAACFV010000402">
    <property type="protein sequence ID" value="KAF7502057.1"/>
    <property type="molecule type" value="Genomic_DNA"/>
</dbReference>